<dbReference type="AlphaFoldDB" id="M4BC93"/>
<proteinExistence type="predicted"/>
<reference evidence="1" key="2">
    <citation type="submission" date="2015-06" db="UniProtKB">
        <authorList>
            <consortium name="EnsemblProtists"/>
        </authorList>
    </citation>
    <scope>IDENTIFICATION</scope>
    <source>
        <strain evidence="1">Emoy2</strain>
    </source>
</reference>
<organism evidence="1 2">
    <name type="scientific">Hyaloperonospora arabidopsidis (strain Emoy2)</name>
    <name type="common">Downy mildew agent</name>
    <name type="synonym">Peronospora arabidopsidis</name>
    <dbReference type="NCBI Taxonomy" id="559515"/>
    <lineage>
        <taxon>Eukaryota</taxon>
        <taxon>Sar</taxon>
        <taxon>Stramenopiles</taxon>
        <taxon>Oomycota</taxon>
        <taxon>Peronosporomycetes</taxon>
        <taxon>Peronosporales</taxon>
        <taxon>Peronosporaceae</taxon>
        <taxon>Hyaloperonospora</taxon>
    </lineage>
</organism>
<evidence type="ECO:0000313" key="2">
    <source>
        <dbReference type="Proteomes" id="UP000011713"/>
    </source>
</evidence>
<accession>M4BC93</accession>
<dbReference type="HOGENOM" id="CLU_2255346_0_0_1"/>
<name>M4BC93_HYAAE</name>
<dbReference type="InParanoid" id="M4BC93"/>
<reference evidence="2" key="1">
    <citation type="journal article" date="2010" name="Science">
        <title>Signatures of adaptation to obligate biotrophy in the Hyaloperonospora arabidopsidis genome.</title>
        <authorList>
            <person name="Baxter L."/>
            <person name="Tripathy S."/>
            <person name="Ishaque N."/>
            <person name="Boot N."/>
            <person name="Cabral A."/>
            <person name="Kemen E."/>
            <person name="Thines M."/>
            <person name="Ah-Fong A."/>
            <person name="Anderson R."/>
            <person name="Badejoko W."/>
            <person name="Bittner-Eddy P."/>
            <person name="Boore J.L."/>
            <person name="Chibucos M.C."/>
            <person name="Coates M."/>
            <person name="Dehal P."/>
            <person name="Delehaunty K."/>
            <person name="Dong S."/>
            <person name="Downton P."/>
            <person name="Dumas B."/>
            <person name="Fabro G."/>
            <person name="Fronick C."/>
            <person name="Fuerstenberg S.I."/>
            <person name="Fulton L."/>
            <person name="Gaulin E."/>
            <person name="Govers F."/>
            <person name="Hughes L."/>
            <person name="Humphray S."/>
            <person name="Jiang R.H."/>
            <person name="Judelson H."/>
            <person name="Kamoun S."/>
            <person name="Kyung K."/>
            <person name="Meijer H."/>
            <person name="Minx P."/>
            <person name="Morris P."/>
            <person name="Nelson J."/>
            <person name="Phuntumart V."/>
            <person name="Qutob D."/>
            <person name="Rehmany A."/>
            <person name="Rougon-Cardoso A."/>
            <person name="Ryden P."/>
            <person name="Torto-Alalibo T."/>
            <person name="Studholme D."/>
            <person name="Wang Y."/>
            <person name="Win J."/>
            <person name="Wood J."/>
            <person name="Clifton S.W."/>
            <person name="Rogers J."/>
            <person name="Van den Ackerveken G."/>
            <person name="Jones J.D."/>
            <person name="McDowell J.M."/>
            <person name="Beynon J."/>
            <person name="Tyler B.M."/>
        </authorList>
    </citation>
    <scope>NUCLEOTIDE SEQUENCE [LARGE SCALE GENOMIC DNA]</scope>
    <source>
        <strain evidence="2">Emoy2</strain>
    </source>
</reference>
<dbReference type="EnsemblProtists" id="HpaT803909">
    <property type="protein sequence ID" value="HpaP803909"/>
    <property type="gene ID" value="HpaG803909"/>
</dbReference>
<dbReference type="EMBL" id="JH598126">
    <property type="status" value="NOT_ANNOTATED_CDS"/>
    <property type="molecule type" value="Genomic_DNA"/>
</dbReference>
<keyword evidence="2" id="KW-1185">Reference proteome</keyword>
<dbReference type="VEuPathDB" id="FungiDB:HpaG803909"/>
<evidence type="ECO:0000313" key="1">
    <source>
        <dbReference type="EnsemblProtists" id="HpaP803909"/>
    </source>
</evidence>
<protein>
    <submittedName>
        <fullName evidence="1">Uncharacterized protein</fullName>
    </submittedName>
</protein>
<dbReference type="Proteomes" id="UP000011713">
    <property type="component" value="Unassembled WGS sequence"/>
</dbReference>
<sequence>MSRRCARYSSGSLYSFVWSLRPMVESATGSTGSRNGHANEWRVRSPCRRATLAWTSGGIGMRGIYLADSLGTVAGFGRKKWERLFGCYSSAMNTQSERRSVEMR</sequence>